<dbReference type="Proteomes" id="UP001430953">
    <property type="component" value="Unassembled WGS sequence"/>
</dbReference>
<keyword evidence="2" id="KW-1185">Reference proteome</keyword>
<protein>
    <submittedName>
        <fullName evidence="1">Uncharacterized protein</fullName>
    </submittedName>
</protein>
<evidence type="ECO:0000313" key="1">
    <source>
        <dbReference type="EMBL" id="KAL0109777.1"/>
    </source>
</evidence>
<comment type="caution">
    <text evidence="1">The sequence shown here is derived from an EMBL/GenBank/DDBJ whole genome shotgun (WGS) entry which is preliminary data.</text>
</comment>
<accession>A0AAW2F6I2</accession>
<sequence length="128" mass="15323">MKRYIEIKTKLKFQVETLVYKKKFVMNCRKDVHERDIYLIKTSAKVNLNDKFINVRIRETLAKEKSTLYRFNSYSNNLHFIVLSRANTCKNDTLLIQRAQTIFGRLSTQQDAIIRYLHYVENRSGLEK</sequence>
<dbReference type="AlphaFoldDB" id="A0AAW2F6I2"/>
<organism evidence="1 2">
    <name type="scientific">Cardiocondyla obscurior</name>
    <dbReference type="NCBI Taxonomy" id="286306"/>
    <lineage>
        <taxon>Eukaryota</taxon>
        <taxon>Metazoa</taxon>
        <taxon>Ecdysozoa</taxon>
        <taxon>Arthropoda</taxon>
        <taxon>Hexapoda</taxon>
        <taxon>Insecta</taxon>
        <taxon>Pterygota</taxon>
        <taxon>Neoptera</taxon>
        <taxon>Endopterygota</taxon>
        <taxon>Hymenoptera</taxon>
        <taxon>Apocrita</taxon>
        <taxon>Aculeata</taxon>
        <taxon>Formicoidea</taxon>
        <taxon>Formicidae</taxon>
        <taxon>Myrmicinae</taxon>
        <taxon>Cardiocondyla</taxon>
    </lineage>
</organism>
<reference evidence="1 2" key="1">
    <citation type="submission" date="2023-03" db="EMBL/GenBank/DDBJ databases">
        <title>High recombination rates correlate with genetic variation in Cardiocondyla obscurior ants.</title>
        <authorList>
            <person name="Errbii M."/>
        </authorList>
    </citation>
    <scope>NUCLEOTIDE SEQUENCE [LARGE SCALE GENOMIC DNA]</scope>
    <source>
        <strain evidence="1">Alpha-2009</strain>
        <tissue evidence="1">Whole body</tissue>
    </source>
</reference>
<dbReference type="EMBL" id="JADYXP020000014">
    <property type="protein sequence ID" value="KAL0109777.1"/>
    <property type="molecule type" value="Genomic_DNA"/>
</dbReference>
<proteinExistence type="predicted"/>
<gene>
    <name evidence="1" type="ORF">PUN28_013447</name>
</gene>
<name>A0AAW2F6I2_9HYME</name>
<evidence type="ECO:0000313" key="2">
    <source>
        <dbReference type="Proteomes" id="UP001430953"/>
    </source>
</evidence>